<accession>A0AA97LDT7</accession>
<dbReference type="RefSeq" id="XP_054852185.1">
    <property type="nucleotide sequence ID" value="XM_054996210.1"/>
</dbReference>
<evidence type="ECO:0000313" key="6">
    <source>
        <dbReference type="Proteomes" id="UP001190640"/>
    </source>
</evidence>
<dbReference type="PROSITE" id="PS01187">
    <property type="entry name" value="EGF_CA"/>
    <property type="match status" value="1"/>
</dbReference>
<comment type="caution">
    <text evidence="3">Lacks conserved residue(s) required for the propagation of feature annotation.</text>
</comment>
<feature type="transmembrane region" description="Helical" evidence="4">
    <location>
        <begin position="637"/>
        <end position="660"/>
    </location>
</feature>
<evidence type="ECO:0000256" key="2">
    <source>
        <dbReference type="ARBA" id="ARBA00023157"/>
    </source>
</evidence>
<keyword evidence="4" id="KW-1133">Transmembrane helix</keyword>
<evidence type="ECO:0000256" key="1">
    <source>
        <dbReference type="ARBA" id="ARBA00022536"/>
    </source>
</evidence>
<keyword evidence="4" id="KW-0812">Transmembrane</keyword>
<dbReference type="GO" id="GO:0005509">
    <property type="term" value="F:calcium ion binding"/>
    <property type="evidence" value="ECO:0007669"/>
    <property type="project" value="InterPro"/>
</dbReference>
<dbReference type="InterPro" id="IPR049883">
    <property type="entry name" value="NOTCH1_EGF-like"/>
</dbReference>
<keyword evidence="6" id="KW-1185">Reference proteome</keyword>
<organism evidence="6 7">
    <name type="scientific">Eublepharis macularius</name>
    <name type="common">Leopard gecko</name>
    <name type="synonym">Cyrtodactylus macularius</name>
    <dbReference type="NCBI Taxonomy" id="481883"/>
    <lineage>
        <taxon>Eukaryota</taxon>
        <taxon>Metazoa</taxon>
        <taxon>Chordata</taxon>
        <taxon>Craniata</taxon>
        <taxon>Vertebrata</taxon>
        <taxon>Euteleostomi</taxon>
        <taxon>Lepidosauria</taxon>
        <taxon>Squamata</taxon>
        <taxon>Bifurcata</taxon>
        <taxon>Gekkota</taxon>
        <taxon>Eublepharidae</taxon>
        <taxon>Eublepharinae</taxon>
        <taxon>Eublepharis</taxon>
    </lineage>
</organism>
<evidence type="ECO:0000259" key="5">
    <source>
        <dbReference type="PROSITE" id="PS50026"/>
    </source>
</evidence>
<keyword evidence="1 3" id="KW-0245">EGF-like domain</keyword>
<gene>
    <name evidence="7" type="primary">LOC129341179</name>
</gene>
<evidence type="ECO:0000256" key="4">
    <source>
        <dbReference type="SAM" id="Phobius"/>
    </source>
</evidence>
<keyword evidence="2" id="KW-1015">Disulfide bond</keyword>
<keyword evidence="4" id="KW-0472">Membrane</keyword>
<dbReference type="SMART" id="SM00179">
    <property type="entry name" value="EGF_CA"/>
    <property type="match status" value="1"/>
</dbReference>
<name>A0AA97LDT7_EUBMA</name>
<dbReference type="GeneID" id="129341179"/>
<proteinExistence type="predicted"/>
<dbReference type="KEGG" id="emc:129341179"/>
<sequence>MVYLPVKSCHVTLNKGAGTFSPPTFSSIQTNNWCNWTIWAGPRKHILIYIEGFERKPDCEENQDKILFQGIRSSVENKVVYACRNHGTLIFATQAEAAHVVFLSKASSQNHSHKYFKGWYYIFEDYEMSTSAVGDVVVPEEPVLKYNSSIEFPSYIIHSRHISDLENDRIPSNENSLLEEKSNKTKNAPILEALLRPAARNYASVSFSKPTKNVTLHDLELKEMQVMKPPTDEHRINDTFSGGLKKTGVLVSNSMEDTEKAISPPAPLYDSQKFRIRTEVVVAGVTRDSPGVENNMHWRSTHMKDAERAKFEKSDFPSGVTIPQLSLKEPRPPVFPPKSIPEEKQQPHAVISTKVSDAIEFPYVVLKEAARGERMVVFPGNLKNTQAEMAVSSYPENSVRGYTGCSQRKCTKSNPPYIPLSEWPSSDETPLDKGQANNSHVESILVFSSPENDSVLEYQHKPGDILLEVTFGIEHQGRIPHNGSRLGEDLIESVKMQVHERVKFLSNKVKEIKLKEIRKKEGSERKRMNYPNLLFTFWLHLVPEENNISGLIHSHLEGLGGTFTGSGEIRHVSVGDVNECSSGIELCGDDAICLNGYGTYLCQCKEEYEDRSLTKSGTLCVRSPPSGLRFLYSYMEIFVGTMIFFISAIVVVISVLCTIVKKRRTKKDLSFPEAALSRAPAASHSQSTTFDQNNVRNLLTLDPARLKLRAKSPEWPLQLRSSPTEVCRVSVEQSECL</sequence>
<dbReference type="InterPro" id="IPR001881">
    <property type="entry name" value="EGF-like_Ca-bd_dom"/>
</dbReference>
<dbReference type="Pfam" id="PF07645">
    <property type="entry name" value="EGF_CA"/>
    <property type="match status" value="1"/>
</dbReference>
<dbReference type="CDD" id="cd00054">
    <property type="entry name" value="EGF_CA"/>
    <property type="match status" value="1"/>
</dbReference>
<dbReference type="Proteomes" id="UP001190640">
    <property type="component" value="Chromosome 1"/>
</dbReference>
<evidence type="ECO:0000313" key="7">
    <source>
        <dbReference type="RefSeq" id="XP_054852185.1"/>
    </source>
</evidence>
<evidence type="ECO:0000256" key="3">
    <source>
        <dbReference type="PROSITE-ProRule" id="PRU00076"/>
    </source>
</evidence>
<dbReference type="SUPFAM" id="SSF49854">
    <property type="entry name" value="Spermadhesin, CUB domain"/>
    <property type="match status" value="1"/>
</dbReference>
<protein>
    <submittedName>
        <fullName evidence="7">Uncharacterized protein LOC129341179</fullName>
    </submittedName>
</protein>
<dbReference type="InterPro" id="IPR035914">
    <property type="entry name" value="Sperma_CUB_dom_sf"/>
</dbReference>
<reference evidence="7" key="1">
    <citation type="submission" date="2025-08" db="UniProtKB">
        <authorList>
            <consortium name="RefSeq"/>
        </authorList>
    </citation>
    <scope>IDENTIFICATION</scope>
    <source>
        <tissue evidence="7">Blood</tissue>
    </source>
</reference>
<dbReference type="InterPro" id="IPR000152">
    <property type="entry name" value="EGF-type_Asp/Asn_hydroxyl_site"/>
</dbReference>
<dbReference type="AlphaFoldDB" id="A0AA97LDT7"/>
<dbReference type="PROSITE" id="PS50026">
    <property type="entry name" value="EGF_3"/>
    <property type="match status" value="1"/>
</dbReference>
<dbReference type="SUPFAM" id="SSF57196">
    <property type="entry name" value="EGF/Laminin"/>
    <property type="match status" value="1"/>
</dbReference>
<dbReference type="Gene3D" id="2.10.25.10">
    <property type="entry name" value="Laminin"/>
    <property type="match status" value="1"/>
</dbReference>
<dbReference type="PROSITE" id="PS00010">
    <property type="entry name" value="ASX_HYDROXYL"/>
    <property type="match status" value="1"/>
</dbReference>
<dbReference type="InterPro" id="IPR000742">
    <property type="entry name" value="EGF"/>
</dbReference>
<dbReference type="Gene3D" id="2.60.120.290">
    <property type="entry name" value="Spermadhesin, CUB domain"/>
    <property type="match status" value="1"/>
</dbReference>
<feature type="domain" description="EGF-like" evidence="5">
    <location>
        <begin position="576"/>
        <end position="614"/>
    </location>
</feature>
<dbReference type="InterPro" id="IPR018097">
    <property type="entry name" value="EGF_Ca-bd_CS"/>
</dbReference>